<feature type="repeat" description="WD" evidence="1">
    <location>
        <begin position="3291"/>
        <end position="3332"/>
    </location>
</feature>
<reference evidence="4 5" key="1">
    <citation type="journal article" date="2010" name="Science">
        <title>Genomic comparison of the ants Camponotus floridanus and Harpegnathos saltator.</title>
        <authorList>
            <person name="Bonasio R."/>
            <person name="Zhang G."/>
            <person name="Ye C."/>
            <person name="Mutti N.S."/>
            <person name="Fang X."/>
            <person name="Qin N."/>
            <person name="Donahue G."/>
            <person name="Yang P."/>
            <person name="Li Q."/>
            <person name="Li C."/>
            <person name="Zhang P."/>
            <person name="Huang Z."/>
            <person name="Berger S.L."/>
            <person name="Reinberg D."/>
            <person name="Wang J."/>
            <person name="Liebig J."/>
        </authorList>
    </citation>
    <scope>NUCLEOTIDE SEQUENCE [LARGE SCALE GENOMIC DNA]</scope>
    <source>
        <strain evidence="4 5">R22 G/1</strain>
    </source>
</reference>
<dbReference type="FunFam" id="2.130.10.10:FF:000651">
    <property type="entry name" value="RaBConnectin related"/>
    <property type="match status" value="1"/>
</dbReference>
<feature type="compositionally biased region" description="Basic and acidic residues" evidence="2">
    <location>
        <begin position="1739"/>
        <end position="1750"/>
    </location>
</feature>
<dbReference type="InterPro" id="IPR022033">
    <property type="entry name" value="Rav1p_C"/>
</dbReference>
<keyword evidence="1" id="KW-0853">WD repeat</keyword>
<feature type="region of interest" description="Disordered" evidence="2">
    <location>
        <begin position="2790"/>
        <end position="2828"/>
    </location>
</feature>
<feature type="compositionally biased region" description="Acidic residues" evidence="2">
    <location>
        <begin position="2800"/>
        <end position="2809"/>
    </location>
</feature>
<dbReference type="FunCoup" id="E2BQB2">
    <property type="interactions" value="833"/>
</dbReference>
<evidence type="ECO:0000256" key="1">
    <source>
        <dbReference type="PROSITE-ProRule" id="PRU00221"/>
    </source>
</evidence>
<dbReference type="GO" id="GO:0043291">
    <property type="term" value="C:RAVE complex"/>
    <property type="evidence" value="ECO:0007669"/>
    <property type="project" value="TreeGrafter"/>
</dbReference>
<feature type="compositionally biased region" description="Basic and acidic residues" evidence="2">
    <location>
        <begin position="529"/>
        <end position="540"/>
    </location>
</feature>
<dbReference type="Pfam" id="PF00400">
    <property type="entry name" value="WD40"/>
    <property type="match status" value="3"/>
</dbReference>
<proteinExistence type="predicted"/>
<feature type="region of interest" description="Disordered" evidence="2">
    <location>
        <begin position="3084"/>
        <end position="3105"/>
    </location>
</feature>
<feature type="region of interest" description="Disordered" evidence="2">
    <location>
        <begin position="674"/>
        <end position="704"/>
    </location>
</feature>
<dbReference type="EMBL" id="GL449698">
    <property type="protein sequence ID" value="EFN82166.1"/>
    <property type="molecule type" value="Genomic_DNA"/>
</dbReference>
<dbReference type="Proteomes" id="UP000008237">
    <property type="component" value="Unassembled WGS sequence"/>
</dbReference>
<dbReference type="PANTHER" id="PTHR13950">
    <property type="entry name" value="RABCONNECTIN-RELATED"/>
    <property type="match status" value="1"/>
</dbReference>
<dbReference type="InterPro" id="IPR052208">
    <property type="entry name" value="DmX-like/RAVE_component"/>
</dbReference>
<dbReference type="Gene3D" id="2.130.10.10">
    <property type="entry name" value="YVTN repeat-like/Quinoprotein amine dehydrogenase"/>
    <property type="match status" value="2"/>
</dbReference>
<gene>
    <name evidence="4" type="ORF">EAI_09565</name>
</gene>
<dbReference type="SUPFAM" id="SSF50978">
    <property type="entry name" value="WD40 repeat-like"/>
    <property type="match status" value="2"/>
</dbReference>
<dbReference type="GO" id="GO:0007035">
    <property type="term" value="P:vacuolar acidification"/>
    <property type="evidence" value="ECO:0007669"/>
    <property type="project" value="TreeGrafter"/>
</dbReference>
<evidence type="ECO:0000259" key="3">
    <source>
        <dbReference type="Pfam" id="PF12234"/>
    </source>
</evidence>
<feature type="compositionally biased region" description="Basic and acidic residues" evidence="2">
    <location>
        <begin position="488"/>
        <end position="501"/>
    </location>
</feature>
<feature type="region of interest" description="Disordered" evidence="2">
    <location>
        <begin position="717"/>
        <end position="741"/>
    </location>
</feature>
<feature type="compositionally biased region" description="Basic and acidic residues" evidence="2">
    <location>
        <begin position="2296"/>
        <end position="2311"/>
    </location>
</feature>
<dbReference type="InterPro" id="IPR015943">
    <property type="entry name" value="WD40/YVTN_repeat-like_dom_sf"/>
</dbReference>
<feature type="region of interest" description="Disordered" evidence="2">
    <location>
        <begin position="1093"/>
        <end position="1131"/>
    </location>
</feature>
<feature type="compositionally biased region" description="Low complexity" evidence="2">
    <location>
        <begin position="3086"/>
        <end position="3097"/>
    </location>
</feature>
<dbReference type="Pfam" id="PF12234">
    <property type="entry name" value="Rav1p_C"/>
    <property type="match status" value="1"/>
</dbReference>
<feature type="region of interest" description="Disordered" evidence="2">
    <location>
        <begin position="2273"/>
        <end position="2314"/>
    </location>
</feature>
<organism evidence="5">
    <name type="scientific">Harpegnathos saltator</name>
    <name type="common">Jerdon's jumping ant</name>
    <dbReference type="NCBI Taxonomy" id="610380"/>
    <lineage>
        <taxon>Eukaryota</taxon>
        <taxon>Metazoa</taxon>
        <taxon>Ecdysozoa</taxon>
        <taxon>Arthropoda</taxon>
        <taxon>Hexapoda</taxon>
        <taxon>Insecta</taxon>
        <taxon>Pterygota</taxon>
        <taxon>Neoptera</taxon>
        <taxon>Endopterygota</taxon>
        <taxon>Hymenoptera</taxon>
        <taxon>Apocrita</taxon>
        <taxon>Aculeata</taxon>
        <taxon>Formicoidea</taxon>
        <taxon>Formicidae</taxon>
        <taxon>Ponerinae</taxon>
        <taxon>Ponerini</taxon>
        <taxon>Harpegnathos</taxon>
    </lineage>
</organism>
<sequence>MNCHQILSGACNAGDRCYAVGSVEGISFTAYAAGCNIVILANNFERVQIIPGAVHNYIRISCLDCSTDTGKIAAAYENQVCIFEPTPLIHSTCSHQLEYRWVQTGSLQTESNITSLSWNLEGTRLLTGGELLQLWHQNIMPFQEEHTLLPTATKPKTIQTEEASTTGSNHNVTANTSQDREFIPVENERVALALFASGAVKFSIGGEAESPGPGDMSSTNDLGGWNCVWKCRTATPVHLMSFSPDGTLFATTGVNDRLVKIWFENKQLFPGRSMDHASFSQAVGSDNYSFVYVAHPRAVTHLSWRKTSKYMPKGSVSNMLVTSCRDNICRVWAETIPPEIEGLANMSQFEGSDRHGHHGKHRHHNMHKHRFMQRLKHMKTCFHIRRHAKQQHQAGHTAPTLPTLPSTYSVHDFHNNYQTSGHYPGMHFHLAASINAETDIPLVPSLITGDPEREPNFILHWLNNKEMHFTMQAENILQELTRKVVEKEEGLQHQDAEHTEHDSEDECTPKKGVRLQTVQKAVVGGRSMSQEDHSSDEHHTAHTTSSHHSLAHSAHSHPSLSNTTSINSIATDATSTMNHAPDSLDTKIETLLRDWHHNPDLLFSIHPIDGSFLIWHIEWLDEYHPGSFRQAQISFSTRIPNAFPLGDASTMSHNVSMYSHNTGGPLLNIREVAKSSTKTTEPSEIATPLPSLMEQDEEQSTLTSRAGQELLKNIESTNDQSQAAMKAESSALESNKNGHDTDLLTHPSPIVSMVSKHSNGTLNLWQLTFADKTKFSQVLSIGHACRASGHRFRVNDITCHPVLPLLVTTSHHNIPEFSGAQSAESSENVSIKQDACKGKDIMSPTGFCSELILWRVDAVGPLSKSGGVSELARINSPEISAFSNVAWIPTLLPSTTLGNLSNSPSACFVASDGECLRVYQAVIDARTLLAEVSISERRSRMMDSMASLSTDMSSDDGVRHSIHDRIKIVSQQSTARPGCVIQLDAIADATHDWQNTQFLHVFQEQLITGERSDEKPPGFDTSSNDLGLMESTLDAMVDLQQSAIFEEPFYIVVLERTQQGTTVHMWRLLIASQPETSGLSGSMMYVPDSHLVQDEDEEGTPGRSSHAEGRRSRRPSQTRSRRESQADLDSTFLHRRHQNSHVLITTTKVCTQELPLPDGVEVIHAAPAAGHLSSSSIYPACFAPYIIVTACSDSTVRFWKCKVTKRPDYDRLDYEWCEWEMTRKDQESTIDITGQPLNISAAYSGRIACAYKYGKSFTRPTKSDPDSRYVNLCVAIYECESTGGSEWILEDTIHLKNIHLPRIPVDQHLDLSYLYDSRFLQKKQRLTQVLQTLSHEDIRSSRNGENGDSTAKANAGLLAVPSFSTLQSLRKSIIENGNTCPLTQKHLVQLDWVSKEDGSHILTVGVGSKIMLFTPVCSDLAQANMKAMKESQSNNRPILRKTSSLAQPQFVDEIRWMKLRKIELTTADGLPPLPMQISWVRDGILVVGMDSEMHVYSQWKPNPKNDCFHSNLQHQESDEFQASRNLRDEDLRTLAHETSQRRLANVSSMPHLSRVSSINLTMLDAKKKRGMQNENLSFDYMPDYGLFEASRIACPVLPQYHPKQLMELLNSGKIRWVKAILAHLVRCIGSSCSLRVDDESLVKQRSGWSRSRTMSVSYAGTTSPLEPRGSTTQIPEELTLDYAEITSISPLPLWTLLMADKETSLPHQQNEDKHDYNELFDSNLDEGDSLDDMLDEDYECSRQKDRRSSVPERQGISHFGPRQGRLLSRLLTHTHLPGLSSLDQMHLLALADTVSTCNVDFAERFAIDAAKNAIAKENLTGIPDGEAVSTDSLDDCGLRFLLAMKHYNYLIRCLPLVQRAQFQKQGIASNNLVWAFHSESEEELLGLIPSYAKGQPKWSVLKELGVGWWIRSNTVLKKCVEKIAKAAFQHKQDPLDAAVYYLAMKKKNLVWGLFRNQRDERMTTFFANNFAEDRWRKAALKNAFALLGKQRFEHAAAFFLLAGALKDAIDVCLNKLNDIQLAMVIARLYENDTSSPNMRRLLYEEILGCDKEGQNQDMSRIHPDPFLRSMALWILKDYSGSLNTLLLTNVGHMHPQYNDESDKPEGTTANPNVFNFYVYLRTHPLLIRQYIASTAQDKKKGHSVVISGFSYGTETKSQPDKQLMLEDTITPLERQLYFTTAHAHFKAGCPALALEVLSKLPNKVMDTNGEDSPSLLNSPNKTRAQDVQIDTGIINWGNESSTITTSKDSVASVDWGTSSFDWSQNSRRIEEDKLELNWDDDPVDDDDADSPPMSMKLDRKEEDNAAPKLDNDNNDVAKSAGQLDIMAQQLKFVACLKILMEELSTLATGFEVDGGQLRYQLYVWLEREVDALRQLCSYSTSADGDVNNVSEYDGGMVDDVPPYKPGEQPTLHQILVAEKMDFEAKVQRAAKRKKWLKANETLLRTLLSYCSLHGASGGGLASVRMELVLLLQELQQEKTQQQLLSPLPFPTTLPLLSASVACNKTVVADPVRHLQSLAHDMLQTLVELRNPPMPNRNTHYCEVFIMRDLAVALSACIYQSLCDSDTFVMKHHQPESFPAVAEVETFSGGHLVASNRYHRRYSTDDGVCITTSPSKWPGVTNLRALLAREKDEDTPKLNILLCEAFVATYMSLFIYALSSCDSHILYRLVGQHFDNNTWSCLFGGGVKKLLRVASTSSQSGNASGVERTDSVASEIQSTASGMWNTMTSLTKQRVKLNMKLLGQFTGQQPNMKEDKPTYREQFVSPQMSMISYFLMKPHIEDEYADEIDYDSSDSAVSDLDSTEDEEDVFDTNSKPKSKPKDNTEHSNSNSYSWNIMRLAIVKILQEQLQDFLTVAGIEMQELPVSSPLIHGTLGIVAQWQDSLREELEIKGPPPANYIPGCAPDPSPTPGKPAIHKYRSLLEKGNTPFNTRLASAAPANRLWCYLVRQELVQDIFIRAVFGKRRSLSSILESAQTVVDSVHRGTGEDKGSDSGTTSLPEPVRIIHKEQDSISAFCLNQVNPGLMALATPREVQEMNISLLLELPSWLEDECEFDIINLNKQPDPEPVQPTSFLVIQTAADRPLLAQSPQPNSPQTQSGIASQSGRGASVILKHKIDGIRRISSHPLLPLYLTGSQDGSVSLWEWGHQTAIATPRAPGTFAKVTRVRFSQHGNKFGVADSDGHLSLFQVACREGTARPFFNYQCHSKVTADFVFLGACSLVATAGHGSEGRNVALWDTLLPQNKSLVQGFMCHEQGASSLILAPQHQLLISGGKKGDITIFDVRQRQQRHRFQAHESAIKCLALDPHEEFFASGAGDGDIKIWALTVHSLLYSFPAEHPRSSFFKNIGQGVTQLHVDSAGRLFSCGADGSMKVRQLPERDCVVQALY</sequence>
<dbReference type="InParanoid" id="E2BQB2"/>
<evidence type="ECO:0000313" key="5">
    <source>
        <dbReference type="Proteomes" id="UP000008237"/>
    </source>
</evidence>
<feature type="domain" description="RAVE complex protein Rav1 C-terminal" evidence="3">
    <location>
        <begin position="1830"/>
        <end position="2124"/>
    </location>
</feature>
<evidence type="ECO:0000313" key="4">
    <source>
        <dbReference type="EMBL" id="EFN82166.1"/>
    </source>
</evidence>
<dbReference type="InterPro" id="IPR001680">
    <property type="entry name" value="WD40_rpt"/>
</dbReference>
<feature type="compositionally biased region" description="Low complexity" evidence="2">
    <location>
        <begin position="542"/>
        <end position="561"/>
    </location>
</feature>
<feature type="compositionally biased region" description="Acidic residues" evidence="2">
    <location>
        <begin position="2277"/>
        <end position="2289"/>
    </location>
</feature>
<dbReference type="PROSITE" id="PS50082">
    <property type="entry name" value="WD_REPEATS_2"/>
    <property type="match status" value="1"/>
</dbReference>
<dbReference type="OMA" id="AENGNTC"/>
<dbReference type="STRING" id="610380.E2BQB2"/>
<dbReference type="OrthoDB" id="342131at2759"/>
<accession>E2BQB2</accession>
<feature type="region of interest" description="Disordered" evidence="2">
    <location>
        <begin position="1738"/>
        <end position="1760"/>
    </location>
</feature>
<feature type="region of interest" description="Disordered" evidence="2">
    <location>
        <begin position="488"/>
        <end position="565"/>
    </location>
</feature>
<dbReference type="InterPro" id="IPR036322">
    <property type="entry name" value="WD40_repeat_dom_sf"/>
</dbReference>
<dbReference type="PROSITE" id="PS50294">
    <property type="entry name" value="WD_REPEATS_REGION"/>
    <property type="match status" value="1"/>
</dbReference>
<name>E2BQB2_HARSA</name>
<keyword evidence="5" id="KW-1185">Reference proteome</keyword>
<evidence type="ECO:0000256" key="2">
    <source>
        <dbReference type="SAM" id="MobiDB-lite"/>
    </source>
</evidence>
<dbReference type="SMART" id="SM00320">
    <property type="entry name" value="WD40"/>
    <property type="match status" value="11"/>
</dbReference>
<protein>
    <submittedName>
        <fullName evidence="4">DmX-like protein 1</fullName>
    </submittedName>
</protein>
<dbReference type="PANTHER" id="PTHR13950:SF9">
    <property type="entry name" value="RABCONNECTIN-3A"/>
    <property type="match status" value="1"/>
</dbReference>